<organism evidence="3 4">
    <name type="scientific">Papilio machaon</name>
    <name type="common">Old World swallowtail butterfly</name>
    <dbReference type="NCBI Taxonomy" id="76193"/>
    <lineage>
        <taxon>Eukaryota</taxon>
        <taxon>Metazoa</taxon>
        <taxon>Ecdysozoa</taxon>
        <taxon>Arthropoda</taxon>
        <taxon>Hexapoda</taxon>
        <taxon>Insecta</taxon>
        <taxon>Pterygota</taxon>
        <taxon>Neoptera</taxon>
        <taxon>Endopterygota</taxon>
        <taxon>Lepidoptera</taxon>
        <taxon>Glossata</taxon>
        <taxon>Ditrysia</taxon>
        <taxon>Papilionoidea</taxon>
        <taxon>Papilionidae</taxon>
        <taxon>Papilioninae</taxon>
        <taxon>Papilio</taxon>
    </lineage>
</organism>
<dbReference type="GO" id="GO:1902387">
    <property type="term" value="F:ceramide 1-phosphate binding"/>
    <property type="evidence" value="ECO:0007669"/>
    <property type="project" value="TreeGrafter"/>
</dbReference>
<dbReference type="Gene3D" id="1.10.3520.10">
    <property type="entry name" value="Glycolipid transfer protein"/>
    <property type="match status" value="1"/>
</dbReference>
<proteinExistence type="predicted"/>
<dbReference type="Proteomes" id="UP000053240">
    <property type="component" value="Unassembled WGS sequence"/>
</dbReference>
<name>A0A194QQQ2_PAPMA</name>
<dbReference type="InParanoid" id="A0A194QQQ2"/>
<dbReference type="STRING" id="76193.A0A194QQQ2"/>
<dbReference type="GO" id="GO:1902388">
    <property type="term" value="F:ceramide 1-phosphate transfer activity"/>
    <property type="evidence" value="ECO:0007669"/>
    <property type="project" value="TreeGrafter"/>
</dbReference>
<dbReference type="AlphaFoldDB" id="A0A194QQQ2"/>
<accession>A0A194QQQ2</accession>
<dbReference type="GO" id="GO:0005829">
    <property type="term" value="C:cytosol"/>
    <property type="evidence" value="ECO:0007669"/>
    <property type="project" value="TreeGrafter"/>
</dbReference>
<protein>
    <submittedName>
        <fullName evidence="3">Glycolipid transfer protein</fullName>
    </submittedName>
</protein>
<dbReference type="GO" id="GO:0016020">
    <property type="term" value="C:membrane"/>
    <property type="evidence" value="ECO:0007669"/>
    <property type="project" value="TreeGrafter"/>
</dbReference>
<evidence type="ECO:0000259" key="2">
    <source>
        <dbReference type="Pfam" id="PF08718"/>
    </source>
</evidence>
<evidence type="ECO:0000256" key="1">
    <source>
        <dbReference type="ARBA" id="ARBA00022448"/>
    </source>
</evidence>
<dbReference type="InterPro" id="IPR014830">
    <property type="entry name" value="Glycolipid_transfer_prot_dom"/>
</dbReference>
<keyword evidence="1" id="KW-0813">Transport</keyword>
<keyword evidence="4" id="KW-1185">Reference proteome</keyword>
<feature type="domain" description="Glycolipid transfer protein" evidence="2">
    <location>
        <begin position="31"/>
        <end position="154"/>
    </location>
</feature>
<dbReference type="PANTHER" id="PTHR10219:SF25">
    <property type="entry name" value="PLECKSTRIN HOMOLOGY DOMAIN-CONTAINING FAMILY A MEMBER 8"/>
    <property type="match status" value="1"/>
</dbReference>
<dbReference type="InterPro" id="IPR036497">
    <property type="entry name" value="GLTP_sf"/>
</dbReference>
<evidence type="ECO:0000313" key="3">
    <source>
        <dbReference type="EMBL" id="KPJ07827.1"/>
    </source>
</evidence>
<dbReference type="PANTHER" id="PTHR10219">
    <property type="entry name" value="GLYCOLIPID TRANSFER PROTEIN-RELATED"/>
    <property type="match status" value="1"/>
</dbReference>
<reference evidence="3 4" key="1">
    <citation type="journal article" date="2015" name="Nat. Commun.">
        <title>Outbred genome sequencing and CRISPR/Cas9 gene editing in butterflies.</title>
        <authorList>
            <person name="Li X."/>
            <person name="Fan D."/>
            <person name="Zhang W."/>
            <person name="Liu G."/>
            <person name="Zhang L."/>
            <person name="Zhao L."/>
            <person name="Fang X."/>
            <person name="Chen L."/>
            <person name="Dong Y."/>
            <person name="Chen Y."/>
            <person name="Ding Y."/>
            <person name="Zhao R."/>
            <person name="Feng M."/>
            <person name="Zhu Y."/>
            <person name="Feng Y."/>
            <person name="Jiang X."/>
            <person name="Zhu D."/>
            <person name="Xiang H."/>
            <person name="Feng X."/>
            <person name="Li S."/>
            <person name="Wang J."/>
            <person name="Zhang G."/>
            <person name="Kronforst M.R."/>
            <person name="Wang W."/>
        </authorList>
    </citation>
    <scope>NUCLEOTIDE SEQUENCE [LARGE SCALE GENOMIC DNA]</scope>
    <source>
        <strain evidence="3">Ya'a_city_454_Pm</strain>
        <tissue evidence="3">Whole body</tissue>
    </source>
</reference>
<gene>
    <name evidence="3" type="ORF">RR48_12669</name>
</gene>
<sequence length="210" mass="24587">MAAPIVPNKFILEEINYFPSVVNGKLHFIGFIKASSDLLILIDRLGKIFTPVKHDIQGNIDKIKKFYKYDENSCLLELMLEEVKNGKPLGAEGVLWLNRALLFFELTFHGILDNLKSDPNEVNMKKVYMSAYEGSVKKYHGWMTQQLFNVRLYLYCNCNFHVRLCLYVFENNINVFESKLAIFNEALHLVRWEIDKFFEDNNLFTNNFVP</sequence>
<dbReference type="Pfam" id="PF08718">
    <property type="entry name" value="GLTP"/>
    <property type="match status" value="1"/>
</dbReference>
<dbReference type="FunCoup" id="A0A194QQQ2">
    <property type="interactions" value="977"/>
</dbReference>
<dbReference type="SUPFAM" id="SSF110004">
    <property type="entry name" value="Glycolipid transfer protein, GLTP"/>
    <property type="match status" value="1"/>
</dbReference>
<dbReference type="EMBL" id="KQ461175">
    <property type="protein sequence ID" value="KPJ07827.1"/>
    <property type="molecule type" value="Genomic_DNA"/>
</dbReference>
<evidence type="ECO:0000313" key="4">
    <source>
        <dbReference type="Proteomes" id="UP000053240"/>
    </source>
</evidence>